<evidence type="ECO:0000313" key="2">
    <source>
        <dbReference type="EMBL" id="BDP42980.1"/>
    </source>
</evidence>
<protein>
    <recommendedName>
        <fullName evidence="1">Knr4/Smi1-like domain-containing protein</fullName>
    </recommendedName>
</protein>
<evidence type="ECO:0000313" key="3">
    <source>
        <dbReference type="Proteomes" id="UP001064971"/>
    </source>
</evidence>
<dbReference type="Pfam" id="PF09346">
    <property type="entry name" value="SMI1_KNR4"/>
    <property type="match status" value="1"/>
</dbReference>
<dbReference type="SUPFAM" id="SSF160631">
    <property type="entry name" value="SMI1/KNR4-like"/>
    <property type="match status" value="1"/>
</dbReference>
<dbReference type="PANTHER" id="PTHR47432:SF1">
    <property type="entry name" value="CELL WALL ASSEMBLY REGULATOR SMI1"/>
    <property type="match status" value="1"/>
</dbReference>
<dbReference type="Proteomes" id="UP001064971">
    <property type="component" value="Chromosome"/>
</dbReference>
<dbReference type="Gene3D" id="3.40.1580.10">
    <property type="entry name" value="SMI1/KNR4-like"/>
    <property type="match status" value="1"/>
</dbReference>
<dbReference type="InterPro" id="IPR018958">
    <property type="entry name" value="Knr4/Smi1-like_dom"/>
</dbReference>
<keyword evidence="3" id="KW-1185">Reference proteome</keyword>
<evidence type="ECO:0000259" key="1">
    <source>
        <dbReference type="SMART" id="SM00860"/>
    </source>
</evidence>
<organism evidence="2 3">
    <name type="scientific">Deinococcus aetherius</name>
    <dbReference type="NCBI Taxonomy" id="200252"/>
    <lineage>
        <taxon>Bacteria</taxon>
        <taxon>Thermotogati</taxon>
        <taxon>Deinococcota</taxon>
        <taxon>Deinococci</taxon>
        <taxon>Deinococcales</taxon>
        <taxon>Deinococcaceae</taxon>
        <taxon>Deinococcus</taxon>
    </lineage>
</organism>
<sequence>MGVSTDLPATLARLETWLSAHAPAIHAQLTPGVTGAELDALEAHTGLKLPEAYRILYKTHGSWGGTFGLGHMPLGSVLSSWNTWRDLEPDSQETEGHVSHPPGAIKPQYINLGWIPLLEDRGGNEVGVDLKPGPTGKVGQIITYGRDEEHKYVLAPGLEAFLTEYVARLESGRVRVVQLEGFSKPTWDIQLTDSTGHSANTYSPLTDFYPGFGAAPARRSR</sequence>
<accession>A0ABM8AGQ7</accession>
<gene>
    <name evidence="2" type="ORF">DAETH_29490</name>
</gene>
<proteinExistence type="predicted"/>
<dbReference type="EMBL" id="AP026560">
    <property type="protein sequence ID" value="BDP42980.1"/>
    <property type="molecule type" value="Genomic_DNA"/>
</dbReference>
<reference evidence="2" key="1">
    <citation type="submission" date="2022-07" db="EMBL/GenBank/DDBJ databases">
        <title>Complete Genome Sequence of the Radioresistant Bacterium Deinococcus aetherius ST0316, Isolated from the Air Dust collected in Lower Stratosphere above Japan.</title>
        <authorList>
            <person name="Satoh K."/>
            <person name="Hagiwara K."/>
            <person name="Katsumata K."/>
            <person name="Kubo A."/>
            <person name="Yokobori S."/>
            <person name="Yamagishi A."/>
            <person name="Oono Y."/>
            <person name="Narumi I."/>
        </authorList>
    </citation>
    <scope>NUCLEOTIDE SEQUENCE</scope>
    <source>
        <strain evidence="2">ST0316</strain>
    </source>
</reference>
<dbReference type="InterPro" id="IPR037883">
    <property type="entry name" value="Knr4/Smi1-like_sf"/>
</dbReference>
<dbReference type="SMART" id="SM00860">
    <property type="entry name" value="SMI1_KNR4"/>
    <property type="match status" value="1"/>
</dbReference>
<dbReference type="PANTHER" id="PTHR47432">
    <property type="entry name" value="CELL WALL ASSEMBLY REGULATOR SMI1"/>
    <property type="match status" value="1"/>
</dbReference>
<name>A0ABM8AGQ7_9DEIO</name>
<dbReference type="InterPro" id="IPR051873">
    <property type="entry name" value="KNR4/SMI1_regulator"/>
</dbReference>
<feature type="domain" description="Knr4/Smi1-like" evidence="1">
    <location>
        <begin position="32"/>
        <end position="168"/>
    </location>
</feature>